<accession>A0A4R4FB60</accession>
<dbReference type="RefSeq" id="WP_132279795.1">
    <property type="nucleotide sequence ID" value="NZ_JAOBST010000015.1"/>
</dbReference>
<evidence type="ECO:0000259" key="2">
    <source>
        <dbReference type="SMART" id="SM00893"/>
    </source>
</evidence>
<dbReference type="CDD" id="cd01714">
    <property type="entry name" value="ETF_beta"/>
    <property type="match status" value="1"/>
</dbReference>
<dbReference type="InterPro" id="IPR014729">
    <property type="entry name" value="Rossmann-like_a/b/a_fold"/>
</dbReference>
<dbReference type="InterPro" id="IPR014730">
    <property type="entry name" value="ETF_a/b_N"/>
</dbReference>
<dbReference type="PANTHER" id="PTHR21294">
    <property type="entry name" value="ELECTRON TRANSFER FLAVOPROTEIN BETA-SUBUNIT"/>
    <property type="match status" value="1"/>
</dbReference>
<comment type="caution">
    <text evidence="3">The sequence shown here is derived from an EMBL/GenBank/DDBJ whole genome shotgun (WGS) entry which is preliminary data.</text>
</comment>
<reference evidence="3 4" key="1">
    <citation type="journal article" date="2016" name="Nat. Microbiol.">
        <title>The Mouse Intestinal Bacterial Collection (miBC) provides host-specific insight into cultured diversity and functional potential of the gut microbiota.</title>
        <authorList>
            <person name="Lagkouvardos I."/>
            <person name="Pukall R."/>
            <person name="Abt B."/>
            <person name="Foesel B.U."/>
            <person name="Meier-Kolthoff J.P."/>
            <person name="Kumar N."/>
            <person name="Bresciani A."/>
            <person name="Martinez I."/>
            <person name="Just S."/>
            <person name="Ziegler C."/>
            <person name="Brugiroux S."/>
            <person name="Garzetti D."/>
            <person name="Wenning M."/>
            <person name="Bui T.P."/>
            <person name="Wang J."/>
            <person name="Hugenholtz F."/>
            <person name="Plugge C.M."/>
            <person name="Peterson D.A."/>
            <person name="Hornef M.W."/>
            <person name="Baines J.F."/>
            <person name="Smidt H."/>
            <person name="Walter J."/>
            <person name="Kristiansen K."/>
            <person name="Nielsen H.B."/>
            <person name="Haller D."/>
            <person name="Overmann J."/>
            <person name="Stecher B."/>
            <person name="Clavel T."/>
        </authorList>
    </citation>
    <scope>NUCLEOTIDE SEQUENCE [LARGE SCALE GENOMIC DNA]</scope>
    <source>
        <strain evidence="3 4">DSM 28560</strain>
    </source>
</reference>
<evidence type="ECO:0000313" key="3">
    <source>
        <dbReference type="EMBL" id="TDA20824.1"/>
    </source>
</evidence>
<dbReference type="Gene3D" id="3.40.50.620">
    <property type="entry name" value="HUPs"/>
    <property type="match status" value="1"/>
</dbReference>
<dbReference type="PIRSF" id="PIRSF000090">
    <property type="entry name" value="Beta-ETF"/>
    <property type="match status" value="1"/>
</dbReference>
<dbReference type="InterPro" id="IPR012255">
    <property type="entry name" value="ETF_b"/>
</dbReference>
<dbReference type="InterPro" id="IPR033948">
    <property type="entry name" value="ETF_beta_N"/>
</dbReference>
<dbReference type="Pfam" id="PF01012">
    <property type="entry name" value="ETF"/>
    <property type="match status" value="1"/>
</dbReference>
<dbReference type="EMBL" id="SMMX01000015">
    <property type="protein sequence ID" value="TDA20824.1"/>
    <property type="molecule type" value="Genomic_DNA"/>
</dbReference>
<gene>
    <name evidence="3" type="ORF">E1963_14995</name>
</gene>
<dbReference type="AlphaFoldDB" id="A0A4R4FB60"/>
<evidence type="ECO:0000313" key="4">
    <source>
        <dbReference type="Proteomes" id="UP000295710"/>
    </source>
</evidence>
<proteinExistence type="predicted"/>
<name>A0A4R4FB60_9FIRM</name>
<evidence type="ECO:0000256" key="1">
    <source>
        <dbReference type="ARBA" id="ARBA00042002"/>
    </source>
</evidence>
<dbReference type="GO" id="GO:0009055">
    <property type="term" value="F:electron transfer activity"/>
    <property type="evidence" value="ECO:0007669"/>
    <property type="project" value="InterPro"/>
</dbReference>
<dbReference type="PANTHER" id="PTHR21294:SF17">
    <property type="entry name" value="PROTEIN FIXA"/>
    <property type="match status" value="1"/>
</dbReference>
<sequence>MKIAVCMKQVPAASEGNMDPDTGVLIRTGLEAVVNVYDLAALEAALRLKEAYGAKIHVFTMGPEKAESVLREAFAMGADEGFLVCDRAFAGADVLATSYTLKQAIESVGSYDLILCGRQTTDGDTAQVSGALAKWMDTAHVSWASEIADISHNAVKVRYNMDNRMIGALVQLPCVISVEKDAFIPRMPSLKLKISGRKKEIYTLSLQDLPDHDEEHYGLKGSATRVRKIFPPERSKRQELVSLDGEKAAEYILKILDSDVQEERI</sequence>
<dbReference type="Proteomes" id="UP000295710">
    <property type="component" value="Unassembled WGS sequence"/>
</dbReference>
<protein>
    <recommendedName>
        <fullName evidence="1">Electron transfer flavoprotein small subunit</fullName>
    </recommendedName>
</protein>
<organism evidence="3 4">
    <name type="scientific">Extibacter muris</name>
    <dbReference type="NCBI Taxonomy" id="1796622"/>
    <lineage>
        <taxon>Bacteria</taxon>
        <taxon>Bacillati</taxon>
        <taxon>Bacillota</taxon>
        <taxon>Clostridia</taxon>
        <taxon>Lachnospirales</taxon>
        <taxon>Lachnospiraceae</taxon>
        <taxon>Extibacter</taxon>
    </lineage>
</organism>
<feature type="domain" description="Electron transfer flavoprotein alpha/beta-subunit N-terminal" evidence="2">
    <location>
        <begin position="22"/>
        <end position="213"/>
    </location>
</feature>
<dbReference type="SUPFAM" id="SSF52402">
    <property type="entry name" value="Adenine nucleotide alpha hydrolases-like"/>
    <property type="match status" value="1"/>
</dbReference>
<keyword evidence="4" id="KW-1185">Reference proteome</keyword>
<dbReference type="SMART" id="SM00893">
    <property type="entry name" value="ETF"/>
    <property type="match status" value="1"/>
</dbReference>